<evidence type="ECO:0000313" key="3">
    <source>
        <dbReference type="Proteomes" id="UP001179540"/>
    </source>
</evidence>
<dbReference type="EMBL" id="CP116613">
    <property type="protein sequence ID" value="WCF99446.1"/>
    <property type="molecule type" value="Genomic_DNA"/>
</dbReference>
<gene>
    <name evidence="2" type="ORF">NY149_02080</name>
</gene>
<feature type="transmembrane region" description="Helical" evidence="1">
    <location>
        <begin position="86"/>
        <end position="106"/>
    </location>
</feature>
<feature type="transmembrane region" description="Helical" evidence="1">
    <location>
        <begin position="63"/>
        <end position="80"/>
    </location>
</feature>
<keyword evidence="1" id="KW-1133">Transmembrane helix</keyword>
<protein>
    <submittedName>
        <fullName evidence="2">Uncharacterized protein</fullName>
    </submittedName>
</protein>
<organism evidence="2 3">
    <name type="scientific">Porphyromonas gingivalis</name>
    <name type="common">Bacteroides gingivalis</name>
    <dbReference type="NCBI Taxonomy" id="837"/>
    <lineage>
        <taxon>Bacteria</taxon>
        <taxon>Pseudomonadati</taxon>
        <taxon>Bacteroidota</taxon>
        <taxon>Bacteroidia</taxon>
        <taxon>Bacteroidales</taxon>
        <taxon>Porphyromonadaceae</taxon>
        <taxon>Porphyromonas</taxon>
    </lineage>
</organism>
<dbReference type="RefSeq" id="WP_271913137.1">
    <property type="nucleotide sequence ID" value="NZ_CP098924.1"/>
</dbReference>
<proteinExistence type="predicted"/>
<accession>A0AAE9XFD7</accession>
<sequence>MHIHYAIRRGFLGGDDCYLLSSRTGCNLFNWVQRHVFCSEQIRSFMPVVRNVAVTTFMEQIPFYGRAISSCCLSMTMLYWGDRHPVAYVVAFGPLFRTLYLFARLIRYKRTGSAIRYAVPTVIIFWNFVEILRRASFILLPVSRLSD</sequence>
<keyword evidence="1" id="KW-0472">Membrane</keyword>
<name>A0AAE9XFD7_PORGN</name>
<dbReference type="Proteomes" id="UP001179540">
    <property type="component" value="Chromosome"/>
</dbReference>
<keyword evidence="1" id="KW-0812">Transmembrane</keyword>
<evidence type="ECO:0000256" key="1">
    <source>
        <dbReference type="SAM" id="Phobius"/>
    </source>
</evidence>
<evidence type="ECO:0000313" key="2">
    <source>
        <dbReference type="EMBL" id="WCF99446.1"/>
    </source>
</evidence>
<dbReference type="AlphaFoldDB" id="A0AAE9XFD7"/>
<reference evidence="2" key="1">
    <citation type="submission" date="2023-01" db="EMBL/GenBank/DDBJ databases">
        <title>Phages are important unrecognized players in the ecology of the oral pathogen Porphyromonas gingivalis.</title>
        <authorList>
            <person name="Matrishin C.B."/>
            <person name="Kauffman K.M."/>
        </authorList>
    </citation>
    <scope>NUCLEOTIDE SEQUENCE</scope>
    <source>
        <strain evidence="2">HG1691old</strain>
    </source>
</reference>